<proteinExistence type="predicted"/>
<accession>A0A381SAV1</accession>
<dbReference type="InterPro" id="IPR036104">
    <property type="entry name" value="BFN_sf"/>
</dbReference>
<dbReference type="Pfam" id="PF02577">
    <property type="entry name" value="BFN_dom"/>
    <property type="match status" value="1"/>
</dbReference>
<dbReference type="PROSITE" id="PS51658">
    <property type="entry name" value="BFN"/>
    <property type="match status" value="1"/>
</dbReference>
<gene>
    <name evidence="3" type="ORF">METZ01_LOCUS54064</name>
</gene>
<dbReference type="SUPFAM" id="SSF103256">
    <property type="entry name" value="Hypothetical protein TM0160"/>
    <property type="match status" value="1"/>
</dbReference>
<dbReference type="PANTHER" id="PTHR15160">
    <property type="entry name" value="VON HIPPEL-LINDAU PROTEIN"/>
    <property type="match status" value="1"/>
</dbReference>
<evidence type="ECO:0000259" key="2">
    <source>
        <dbReference type="PROSITE" id="PS51658"/>
    </source>
</evidence>
<sequence length="179" mass="19836">MMELEIESIRVRQETKQRAVVLRVKESDLYLPIFIGHFEVEAIRLKLMDVEVPRPMTHDLIGSIIGNLGGSVQRIVVSELKNDTFFAKIVVDYNGNSIEIDSRPSDALALAVRTNAPIFAEDDVVERAGVNLEVEVDGSQSADDKESPSTPVAEEELESLSAYTDFIDSLDLDDLGKDD</sequence>
<dbReference type="Gene3D" id="3.10.690.10">
    <property type="entry name" value="Bifunctional nuclease domain"/>
    <property type="match status" value="1"/>
</dbReference>
<organism evidence="3">
    <name type="scientific">marine metagenome</name>
    <dbReference type="NCBI Taxonomy" id="408172"/>
    <lineage>
        <taxon>unclassified sequences</taxon>
        <taxon>metagenomes</taxon>
        <taxon>ecological metagenomes</taxon>
    </lineage>
</organism>
<dbReference type="GO" id="GO:0004518">
    <property type="term" value="F:nuclease activity"/>
    <property type="evidence" value="ECO:0007669"/>
    <property type="project" value="InterPro"/>
</dbReference>
<reference evidence="3" key="1">
    <citation type="submission" date="2018-05" db="EMBL/GenBank/DDBJ databases">
        <authorList>
            <person name="Lanie J.A."/>
            <person name="Ng W.-L."/>
            <person name="Kazmierczak K.M."/>
            <person name="Andrzejewski T.M."/>
            <person name="Davidsen T.M."/>
            <person name="Wayne K.J."/>
            <person name="Tettelin H."/>
            <person name="Glass J.I."/>
            <person name="Rusch D."/>
            <person name="Podicherti R."/>
            <person name="Tsui H.-C.T."/>
            <person name="Winkler M.E."/>
        </authorList>
    </citation>
    <scope>NUCLEOTIDE SEQUENCE</scope>
</reference>
<evidence type="ECO:0000256" key="1">
    <source>
        <dbReference type="SAM" id="MobiDB-lite"/>
    </source>
</evidence>
<evidence type="ECO:0000313" key="3">
    <source>
        <dbReference type="EMBL" id="SVA01210.1"/>
    </source>
</evidence>
<dbReference type="EMBL" id="UINC01002881">
    <property type="protein sequence ID" value="SVA01210.1"/>
    <property type="molecule type" value="Genomic_DNA"/>
</dbReference>
<dbReference type="PANTHER" id="PTHR15160:SF1">
    <property type="entry name" value="VON HIPPEL-LINDAU DISEASE TUMOR SUPPRESSOR"/>
    <property type="match status" value="1"/>
</dbReference>
<name>A0A381SAV1_9ZZZZ</name>
<protein>
    <recommendedName>
        <fullName evidence="2">BFN domain-containing protein</fullName>
    </recommendedName>
</protein>
<feature type="region of interest" description="Disordered" evidence="1">
    <location>
        <begin position="136"/>
        <end position="156"/>
    </location>
</feature>
<feature type="domain" description="BFN" evidence="2">
    <location>
        <begin position="1"/>
        <end position="132"/>
    </location>
</feature>
<dbReference type="InterPro" id="IPR003729">
    <property type="entry name" value="Bi_nuclease_dom"/>
</dbReference>
<dbReference type="AlphaFoldDB" id="A0A381SAV1"/>